<dbReference type="Proteomes" id="UP000663891">
    <property type="component" value="Unassembled WGS sequence"/>
</dbReference>
<organism evidence="1 2">
    <name type="scientific">Adineta steineri</name>
    <dbReference type="NCBI Taxonomy" id="433720"/>
    <lineage>
        <taxon>Eukaryota</taxon>
        <taxon>Metazoa</taxon>
        <taxon>Spiralia</taxon>
        <taxon>Gnathifera</taxon>
        <taxon>Rotifera</taxon>
        <taxon>Eurotatoria</taxon>
        <taxon>Bdelloidea</taxon>
        <taxon>Adinetida</taxon>
        <taxon>Adinetidae</taxon>
        <taxon>Adineta</taxon>
    </lineage>
</organism>
<dbReference type="AlphaFoldDB" id="A0A815W601"/>
<evidence type="ECO:0000313" key="1">
    <source>
        <dbReference type="EMBL" id="CAF1537905.1"/>
    </source>
</evidence>
<dbReference type="EMBL" id="CAJNON010006025">
    <property type="protein sequence ID" value="CAF1537905.1"/>
    <property type="molecule type" value="Genomic_DNA"/>
</dbReference>
<sequence>MPTTDVGSLVTCMCDPCSGHSTRDQDMVDGCSYGGHMIDDCSHEGHGHVGAPDDGPLMEIAYRDGPHT</sequence>
<evidence type="ECO:0000313" key="2">
    <source>
        <dbReference type="Proteomes" id="UP000663891"/>
    </source>
</evidence>
<protein>
    <submittedName>
        <fullName evidence="1">Uncharacterized protein</fullName>
    </submittedName>
</protein>
<comment type="caution">
    <text evidence="1">The sequence shown here is derived from an EMBL/GenBank/DDBJ whole genome shotgun (WGS) entry which is preliminary data.</text>
</comment>
<accession>A0A815W601</accession>
<name>A0A815W601_9BILA</name>
<gene>
    <name evidence="1" type="ORF">VCS650_LOCUS43927</name>
</gene>
<proteinExistence type="predicted"/>
<reference evidence="1" key="1">
    <citation type="submission" date="2021-02" db="EMBL/GenBank/DDBJ databases">
        <authorList>
            <person name="Nowell W R."/>
        </authorList>
    </citation>
    <scope>NUCLEOTIDE SEQUENCE</scope>
</reference>